<keyword evidence="3" id="KW-1185">Reference proteome</keyword>
<reference evidence="2 3" key="1">
    <citation type="submission" date="2022-07" db="EMBL/GenBank/DDBJ databases">
        <authorList>
            <person name="Li W.-J."/>
            <person name="Deng Q.-Q."/>
        </authorList>
    </citation>
    <scope>NUCLEOTIDE SEQUENCE [LARGE SCALE GENOMIC DNA]</scope>
    <source>
        <strain evidence="2 3">SYSU M60028</strain>
    </source>
</reference>
<name>A0ABT1L7K7_9HYPH</name>
<dbReference type="PANTHER" id="PTHR11647">
    <property type="entry name" value="HYDRANTOINASE/DIHYDROPYRIMIDINASE FAMILY MEMBER"/>
    <property type="match status" value="1"/>
</dbReference>
<dbReference type="Gene3D" id="3.30.1490.130">
    <property type="entry name" value="D-aminoacylase. Domain 3"/>
    <property type="match status" value="1"/>
</dbReference>
<evidence type="ECO:0000259" key="1">
    <source>
        <dbReference type="Pfam" id="PF07969"/>
    </source>
</evidence>
<dbReference type="RefSeq" id="WP_254738488.1">
    <property type="nucleotide sequence ID" value="NZ_JANCLU010000002.1"/>
</dbReference>
<evidence type="ECO:0000313" key="2">
    <source>
        <dbReference type="EMBL" id="MCP8937471.1"/>
    </source>
</evidence>
<dbReference type="InterPro" id="IPR050378">
    <property type="entry name" value="Metallo-dep_Hydrolases_sf"/>
</dbReference>
<dbReference type="InterPro" id="IPR032466">
    <property type="entry name" value="Metal_Hydrolase"/>
</dbReference>
<dbReference type="PANTHER" id="PTHR11647:SF1">
    <property type="entry name" value="COLLAPSIN RESPONSE MEDIATOR PROTEIN"/>
    <property type="match status" value="1"/>
</dbReference>
<dbReference type="InterPro" id="IPR013108">
    <property type="entry name" value="Amidohydro_3"/>
</dbReference>
<dbReference type="Gene3D" id="2.30.40.10">
    <property type="entry name" value="Urease, subunit C, domain 1"/>
    <property type="match status" value="1"/>
</dbReference>
<evidence type="ECO:0000313" key="3">
    <source>
        <dbReference type="Proteomes" id="UP001205890"/>
    </source>
</evidence>
<feature type="domain" description="Amidohydrolase 3" evidence="1">
    <location>
        <begin position="44"/>
        <end position="117"/>
    </location>
</feature>
<dbReference type="EMBL" id="JANCLU010000002">
    <property type="protein sequence ID" value="MCP8937471.1"/>
    <property type="molecule type" value="Genomic_DNA"/>
</dbReference>
<dbReference type="Pfam" id="PF07969">
    <property type="entry name" value="Amidohydro_3"/>
    <property type="match status" value="2"/>
</dbReference>
<organism evidence="2 3">
    <name type="scientific">Alsobacter ponti</name>
    <dbReference type="NCBI Taxonomy" id="2962936"/>
    <lineage>
        <taxon>Bacteria</taxon>
        <taxon>Pseudomonadati</taxon>
        <taxon>Pseudomonadota</taxon>
        <taxon>Alphaproteobacteria</taxon>
        <taxon>Hyphomicrobiales</taxon>
        <taxon>Alsobacteraceae</taxon>
        <taxon>Alsobacter</taxon>
    </lineage>
</organism>
<dbReference type="Proteomes" id="UP001205890">
    <property type="component" value="Unassembled WGS sequence"/>
</dbReference>
<proteinExistence type="predicted"/>
<dbReference type="Gene3D" id="3.20.20.140">
    <property type="entry name" value="Metal-dependent hydrolases"/>
    <property type="match status" value="1"/>
</dbReference>
<sequence length="524" mass="56869">MFDLILAGGAVVDGTGRAAIRADVGIRGERIAAIGDLAQADAGRVIDATGLTVAPGFIDTHTHAEGALLVDPQHANGLRQGVTTVLLGIDGMSYAPLSRENYKLYRQWLSGLLGDPPEELDMSSVAAFRAHYHRKVAVNTAYLVPHATVRLEVLGFHDRPLVGEPLARAKRLVREGLEQGAVGFTTGSKYYPGPWADTRELVELCSVVREAGKVYMSEPRATPRAFAGGGPAEAMEIVRQSGVKLHLAHWRTGADSAGRIEAIMGPIDAARRDEDDVTFDIYPYPSGSSIPVSFLPGEVQEGGPEAILQRLADPTVRGRVGAWLDAHQSLYLTPMTFSYAPDAPELEGARLVDLADARRRSPGETLCELLLEQRLRLGHVTAPPESEAVRERIARDCMELLARPDYMVCSDITPAGGCTHPRCYGTFPRLLGRYRRDYGTMPLEAMVHRMTDRPARRFGLTGRGRIETGYFADIVVFDAATVNDTGTYARPRAFPVGIPYVIVNGEIAVDQERCTGVYAGQAVP</sequence>
<protein>
    <submittedName>
        <fullName evidence="2">Amidohydrolase family protein</fullName>
    </submittedName>
</protein>
<gene>
    <name evidence="2" type="ORF">NK718_03000</name>
</gene>
<dbReference type="InterPro" id="IPR011059">
    <property type="entry name" value="Metal-dep_hydrolase_composite"/>
</dbReference>
<dbReference type="SUPFAM" id="SSF51338">
    <property type="entry name" value="Composite domain of metallo-dependent hydrolases"/>
    <property type="match status" value="1"/>
</dbReference>
<comment type="caution">
    <text evidence="2">The sequence shown here is derived from an EMBL/GenBank/DDBJ whole genome shotgun (WGS) entry which is preliminary data.</text>
</comment>
<accession>A0ABT1L7K7</accession>
<dbReference type="InterPro" id="IPR023100">
    <property type="entry name" value="D-aminoacylase_insert_dom_sf"/>
</dbReference>
<dbReference type="SUPFAM" id="SSF51556">
    <property type="entry name" value="Metallo-dependent hydrolases"/>
    <property type="match status" value="1"/>
</dbReference>
<feature type="domain" description="Amidohydrolase 3" evidence="1">
    <location>
        <begin position="396"/>
        <end position="508"/>
    </location>
</feature>